<reference evidence="1 2" key="1">
    <citation type="journal article" date="2022" name="Hortic Res">
        <title>A haplotype resolved chromosomal level avocado genome allows analysis of novel avocado genes.</title>
        <authorList>
            <person name="Nath O."/>
            <person name="Fletcher S.J."/>
            <person name="Hayward A."/>
            <person name="Shaw L.M."/>
            <person name="Masouleh A.K."/>
            <person name="Furtado A."/>
            <person name="Henry R.J."/>
            <person name="Mitter N."/>
        </authorList>
    </citation>
    <scope>NUCLEOTIDE SEQUENCE [LARGE SCALE GENOMIC DNA]</scope>
    <source>
        <strain evidence="2">cv. Hass</strain>
    </source>
</reference>
<dbReference type="EMBL" id="CM056817">
    <property type="protein sequence ID" value="KAJ8619415.1"/>
    <property type="molecule type" value="Genomic_DNA"/>
</dbReference>
<name>A0ACC2KE64_PERAE</name>
<keyword evidence="2" id="KW-1185">Reference proteome</keyword>
<dbReference type="Proteomes" id="UP001234297">
    <property type="component" value="Chromosome 9"/>
</dbReference>
<sequence>MEGLVGSGFDVANAVRKKRSNTARRPQPDTLTFFYNRDYSPSSSTPTSSDENAGYNSGYRRKEINLNSSASRPSSFNKAGVETFPREFRKDDGEGVLAPASWKSTSTTKDGFEPQARNSSGNDGNGRNGDNHSSGQSGSISSGMGDRGDSSLHEHKLRKVKLKVGGVTHTIHAKSTSESATGGHHVKSSHSLDVSRQRQKLVLQDSSDKERSPPDEMWDLQGAPWKDFPGGRATHKSKKDSRGRISEESMPEKHGYEPSSEPVRKSKRVPKRRMLDGAFDDADKDDEIRYLERLKTAKSSVDYGSEFGDNGEERNKKQKTLKISRRRMPGGEHDDVDVAEYGLSQASKDGKKKSRLGRGSEDTDYNEEDEDEIGSDGGFEAKRKNQRREFVDTIMNGKKEISLTMRQRALQSGKDVSSGSNASLIEFPNGLPPAPPRRQKEKPSEVEQQLKKAEAAQRRRMQNEKAALESQKESIGKILGQDSSRKKREVKLQKRRDELAQEKAANGMTLSSNTTRWVSGPNGTFVMYPKDADLGSIFDDWKPRSYPPPREKCAGPTGTNPYKYRDSKSNLPLCSLQCYRAVNQIPQRGPAEVSHL</sequence>
<protein>
    <submittedName>
        <fullName evidence="1">Uncharacterized protein</fullName>
    </submittedName>
</protein>
<evidence type="ECO:0000313" key="1">
    <source>
        <dbReference type="EMBL" id="KAJ8619415.1"/>
    </source>
</evidence>
<accession>A0ACC2KE64</accession>
<proteinExistence type="predicted"/>
<gene>
    <name evidence="1" type="ORF">MRB53_027944</name>
</gene>
<comment type="caution">
    <text evidence="1">The sequence shown here is derived from an EMBL/GenBank/DDBJ whole genome shotgun (WGS) entry which is preliminary data.</text>
</comment>
<evidence type="ECO:0000313" key="2">
    <source>
        <dbReference type="Proteomes" id="UP001234297"/>
    </source>
</evidence>
<organism evidence="1 2">
    <name type="scientific">Persea americana</name>
    <name type="common">Avocado</name>
    <dbReference type="NCBI Taxonomy" id="3435"/>
    <lineage>
        <taxon>Eukaryota</taxon>
        <taxon>Viridiplantae</taxon>
        <taxon>Streptophyta</taxon>
        <taxon>Embryophyta</taxon>
        <taxon>Tracheophyta</taxon>
        <taxon>Spermatophyta</taxon>
        <taxon>Magnoliopsida</taxon>
        <taxon>Magnoliidae</taxon>
        <taxon>Laurales</taxon>
        <taxon>Lauraceae</taxon>
        <taxon>Persea</taxon>
    </lineage>
</organism>